<dbReference type="AlphaFoldDB" id="A0A4R1XA70"/>
<dbReference type="PANTHER" id="PTHR11102">
    <property type="entry name" value="SEL-1-LIKE PROTEIN"/>
    <property type="match status" value="1"/>
</dbReference>
<organism evidence="1 2">
    <name type="scientific">Acinetobacter calcoaceticus</name>
    <dbReference type="NCBI Taxonomy" id="471"/>
    <lineage>
        <taxon>Bacteria</taxon>
        <taxon>Pseudomonadati</taxon>
        <taxon>Pseudomonadota</taxon>
        <taxon>Gammaproteobacteria</taxon>
        <taxon>Moraxellales</taxon>
        <taxon>Moraxellaceae</taxon>
        <taxon>Acinetobacter</taxon>
        <taxon>Acinetobacter calcoaceticus/baumannii complex</taxon>
    </lineage>
</organism>
<dbReference type="Gene3D" id="1.25.40.10">
    <property type="entry name" value="Tetratricopeptide repeat domain"/>
    <property type="match status" value="2"/>
</dbReference>
<protein>
    <submittedName>
        <fullName evidence="1">TPR repeat protein</fullName>
    </submittedName>
</protein>
<dbReference type="InterPro" id="IPR050767">
    <property type="entry name" value="Sel1_AlgK"/>
</dbReference>
<dbReference type="InterPro" id="IPR011990">
    <property type="entry name" value="TPR-like_helical_dom_sf"/>
</dbReference>
<accession>A0A4R1XA70</accession>
<dbReference type="Pfam" id="PF08238">
    <property type="entry name" value="Sel1"/>
    <property type="match status" value="4"/>
</dbReference>
<gene>
    <name evidence="1" type="ORF">EC844_1455</name>
</gene>
<name>A0A4R1XA70_ACICA</name>
<keyword evidence="2" id="KW-1185">Reference proteome</keyword>
<dbReference type="Proteomes" id="UP000294963">
    <property type="component" value="Unassembled WGS sequence"/>
</dbReference>
<dbReference type="SMART" id="SM00671">
    <property type="entry name" value="SEL1"/>
    <property type="match status" value="5"/>
</dbReference>
<dbReference type="EMBL" id="SLVJ01000045">
    <property type="protein sequence ID" value="TCM59282.1"/>
    <property type="molecule type" value="Genomic_DNA"/>
</dbReference>
<dbReference type="PROSITE" id="PS51257">
    <property type="entry name" value="PROKAR_LIPOPROTEIN"/>
    <property type="match status" value="1"/>
</dbReference>
<reference evidence="1 2" key="1">
    <citation type="submission" date="2019-03" db="EMBL/GenBank/DDBJ databases">
        <title>Genomic analyses of the natural microbiome of Caenorhabditis elegans.</title>
        <authorList>
            <person name="Samuel B."/>
        </authorList>
    </citation>
    <scope>NUCLEOTIDE SEQUENCE [LARGE SCALE GENOMIC DNA]</scope>
    <source>
        <strain evidence="1 2">JUb89</strain>
    </source>
</reference>
<dbReference type="SUPFAM" id="SSF81901">
    <property type="entry name" value="HCP-like"/>
    <property type="match status" value="2"/>
</dbReference>
<sequence>MKFFFLITVFILSGCGYGENLSEAEMVNYKNQYHSAIATGKDQHAYMILKKLSEKGDLFSTNELGGFYELGVYVEEDLEQALKLYAEAGNKNYIPAKYNVGRIRFQQGRYEEAASILNDAADNNDAPAINLLGVMYQNGFFYEKNLKKSLELYAKSAKMGNPDAQFNLGQLLFSGDQVKQDYEKAYYWYRLSADQGYTLAKIQLAILYSSGQGVAQDVSKAIEILKPIAESGDTDAIYNIRNYYKKMGDLESYKLWDKRCNETAGCLNDSAMGADWMLPFST</sequence>
<evidence type="ECO:0000313" key="2">
    <source>
        <dbReference type="Proteomes" id="UP000294963"/>
    </source>
</evidence>
<comment type="caution">
    <text evidence="1">The sequence shown here is derived from an EMBL/GenBank/DDBJ whole genome shotgun (WGS) entry which is preliminary data.</text>
</comment>
<evidence type="ECO:0000313" key="1">
    <source>
        <dbReference type="EMBL" id="TCM59282.1"/>
    </source>
</evidence>
<proteinExistence type="predicted"/>
<dbReference type="OrthoDB" id="6429934at2"/>
<dbReference type="InterPro" id="IPR006597">
    <property type="entry name" value="Sel1-like"/>
</dbReference>
<dbReference type="PANTHER" id="PTHR11102:SF160">
    <property type="entry name" value="ERAD-ASSOCIATED E3 UBIQUITIN-PROTEIN LIGASE COMPONENT HRD3"/>
    <property type="match status" value="1"/>
</dbReference>